<dbReference type="InterPro" id="IPR051321">
    <property type="entry name" value="PHA/PHB_synthase"/>
</dbReference>
<dbReference type="InterPro" id="IPR000073">
    <property type="entry name" value="AB_hydrolase_1"/>
</dbReference>
<name>A0ABU0AWP5_9FIRM</name>
<evidence type="ECO:0000313" key="9">
    <source>
        <dbReference type="Proteomes" id="UP001236559"/>
    </source>
</evidence>
<evidence type="ECO:0000256" key="3">
    <source>
        <dbReference type="ARBA" id="ARBA00022679"/>
    </source>
</evidence>
<evidence type="ECO:0000256" key="2">
    <source>
        <dbReference type="ARBA" id="ARBA00019065"/>
    </source>
</evidence>
<dbReference type="InterPro" id="IPR029058">
    <property type="entry name" value="AB_hydrolase_fold"/>
</dbReference>
<comment type="pathway">
    <text evidence="1">Biopolymer metabolism; poly-(R)-3-hydroxybutanoate biosynthesis.</text>
</comment>
<dbReference type="GO" id="GO:0016746">
    <property type="term" value="F:acyltransferase activity"/>
    <property type="evidence" value="ECO:0007669"/>
    <property type="project" value="UniProtKB-KW"/>
</dbReference>
<feature type="domain" description="AB hydrolase-1" evidence="7">
    <location>
        <begin position="69"/>
        <end position="334"/>
    </location>
</feature>
<evidence type="ECO:0000256" key="4">
    <source>
        <dbReference type="ARBA" id="ARBA00022752"/>
    </source>
</evidence>
<reference evidence="8 9" key="1">
    <citation type="submission" date="2023-07" db="EMBL/GenBank/DDBJ databases">
        <title>Genomic Encyclopedia of Type Strains, Phase IV (KMG-IV): sequencing the most valuable type-strain genomes for metagenomic binning, comparative biology and taxonomic classification.</title>
        <authorList>
            <person name="Goeker M."/>
        </authorList>
    </citation>
    <scope>NUCLEOTIDE SEQUENCE [LARGE SCALE GENOMIC DNA]</scope>
    <source>
        <strain evidence="8 9">DSM 22616</strain>
    </source>
</reference>
<organism evidence="8 9">
    <name type="scientific">Peptoniphilus koenoeneniae</name>
    <dbReference type="NCBI Taxonomy" id="507751"/>
    <lineage>
        <taxon>Bacteria</taxon>
        <taxon>Bacillati</taxon>
        <taxon>Bacillota</taxon>
        <taxon>Tissierellia</taxon>
        <taxon>Tissierellales</taxon>
        <taxon>Peptoniphilaceae</taxon>
        <taxon>Peptoniphilus</taxon>
    </lineage>
</organism>
<dbReference type="InterPro" id="IPR010125">
    <property type="entry name" value="PHA_synth_III_C"/>
</dbReference>
<gene>
    <name evidence="8" type="ORF">J2S72_000423</name>
</gene>
<dbReference type="Pfam" id="PF00561">
    <property type="entry name" value="Abhydrolase_1"/>
    <property type="match status" value="1"/>
</dbReference>
<sequence>MDNMFKMDYAQNLSQMMETQKKMAKGLETLMNVDYSGANQTPKELVFQMDKMKLYHYEPRVKDITKTPLIVVYALVNKEYMMDLQPDKSMMRKLLDGGIDVYIIDWGYPTADDRYLTLGDYINGYIDEAVEFVRRKHKIQKVNIMGICQGGTFSFIYTSLHQEKVKNLVSLVTPIDFSTDDGLLFKWGPYLNADKIVEAFGNVPGDFMNAGFVLLKPFDLMVDKYVSLIDILDDEEKMANFLRMEQWIFDSPDQVGQAYKEFQNEMYHNNSLAKGELVLEGKKVDLKNVTCPVLVMLGKKDNQVPPDATRPIPKLIGSKDCELVEIDTGHIGLFVSGRSQREVSPKIIKFLKERD</sequence>
<dbReference type="Gene3D" id="3.40.50.1820">
    <property type="entry name" value="alpha/beta hydrolase"/>
    <property type="match status" value="1"/>
</dbReference>
<evidence type="ECO:0000256" key="1">
    <source>
        <dbReference type="ARBA" id="ARBA00004683"/>
    </source>
</evidence>
<dbReference type="Proteomes" id="UP001236559">
    <property type="component" value="Unassembled WGS sequence"/>
</dbReference>
<keyword evidence="5 8" id="KW-0012">Acyltransferase</keyword>
<evidence type="ECO:0000259" key="7">
    <source>
        <dbReference type="Pfam" id="PF00561"/>
    </source>
</evidence>
<dbReference type="SUPFAM" id="SSF53474">
    <property type="entry name" value="alpha/beta-Hydrolases"/>
    <property type="match status" value="1"/>
</dbReference>
<dbReference type="PANTHER" id="PTHR36837">
    <property type="entry name" value="POLY(3-HYDROXYALKANOATE) POLYMERASE SUBUNIT PHAC"/>
    <property type="match status" value="1"/>
</dbReference>
<keyword evidence="3 8" id="KW-0808">Transferase</keyword>
<evidence type="ECO:0000256" key="6">
    <source>
        <dbReference type="ARBA" id="ARBA00033356"/>
    </source>
</evidence>
<dbReference type="PANTHER" id="PTHR36837:SF2">
    <property type="entry name" value="POLY(3-HYDROXYALKANOATE) POLYMERASE SUBUNIT PHAC"/>
    <property type="match status" value="1"/>
</dbReference>
<evidence type="ECO:0000256" key="5">
    <source>
        <dbReference type="ARBA" id="ARBA00023315"/>
    </source>
</evidence>
<comment type="caution">
    <text evidence="8">The sequence shown here is derived from an EMBL/GenBank/DDBJ whole genome shotgun (WGS) entry which is preliminary data.</text>
</comment>
<keyword evidence="9" id="KW-1185">Reference proteome</keyword>
<keyword evidence="4" id="KW-0583">PHB biosynthesis</keyword>
<proteinExistence type="predicted"/>
<dbReference type="EMBL" id="JAUSTN010000002">
    <property type="protein sequence ID" value="MDQ0274415.1"/>
    <property type="molecule type" value="Genomic_DNA"/>
</dbReference>
<protein>
    <recommendedName>
        <fullName evidence="2">Poly(3-hydroxyalkanoate) polymerase subunit PhaC</fullName>
    </recommendedName>
    <alternativeName>
        <fullName evidence="6">PHB synthase subunit PhaC</fullName>
    </alternativeName>
</protein>
<dbReference type="NCBIfam" id="TIGR01836">
    <property type="entry name" value="PHA_synth_III_C"/>
    <property type="match status" value="1"/>
</dbReference>
<dbReference type="RefSeq" id="WP_023055556.1">
    <property type="nucleotide sequence ID" value="NZ_JAUSTN010000002.1"/>
</dbReference>
<accession>A0ABU0AWP5</accession>
<evidence type="ECO:0000313" key="8">
    <source>
        <dbReference type="EMBL" id="MDQ0274415.1"/>
    </source>
</evidence>